<sequence length="124" mass="14359">MNTINIFRYIIHKLLQSPNLLYIKTINSSVLFVWYLNCYTCVWEFCEATMLETLKTDCAVVQYLSCVQGRNVQVSSLLCGDLNSQPNSSVYKFLSTGRLPEDCLDWASSKFSLFFHVKNFFLVE</sequence>
<dbReference type="Proteomes" id="UP001159363">
    <property type="component" value="Chromosome 6"/>
</dbReference>
<evidence type="ECO:0008006" key="3">
    <source>
        <dbReference type="Google" id="ProtNLM"/>
    </source>
</evidence>
<dbReference type="EMBL" id="JARBHB010000007">
    <property type="protein sequence ID" value="KAJ8878399.1"/>
    <property type="molecule type" value="Genomic_DNA"/>
</dbReference>
<dbReference type="Gene3D" id="3.60.10.10">
    <property type="entry name" value="Endonuclease/exonuclease/phosphatase"/>
    <property type="match status" value="1"/>
</dbReference>
<accession>A0ABQ9H264</accession>
<organism evidence="1 2">
    <name type="scientific">Dryococelus australis</name>
    <dbReference type="NCBI Taxonomy" id="614101"/>
    <lineage>
        <taxon>Eukaryota</taxon>
        <taxon>Metazoa</taxon>
        <taxon>Ecdysozoa</taxon>
        <taxon>Arthropoda</taxon>
        <taxon>Hexapoda</taxon>
        <taxon>Insecta</taxon>
        <taxon>Pterygota</taxon>
        <taxon>Neoptera</taxon>
        <taxon>Polyneoptera</taxon>
        <taxon>Phasmatodea</taxon>
        <taxon>Verophasmatodea</taxon>
        <taxon>Anareolatae</taxon>
        <taxon>Phasmatidae</taxon>
        <taxon>Eurycanthinae</taxon>
        <taxon>Dryococelus</taxon>
    </lineage>
</organism>
<gene>
    <name evidence="1" type="ORF">PR048_018977</name>
</gene>
<proteinExistence type="predicted"/>
<evidence type="ECO:0000313" key="2">
    <source>
        <dbReference type="Proteomes" id="UP001159363"/>
    </source>
</evidence>
<reference evidence="1 2" key="1">
    <citation type="submission" date="2023-02" db="EMBL/GenBank/DDBJ databases">
        <title>LHISI_Scaffold_Assembly.</title>
        <authorList>
            <person name="Stuart O.P."/>
            <person name="Cleave R."/>
            <person name="Magrath M.J.L."/>
            <person name="Mikheyev A.S."/>
        </authorList>
    </citation>
    <scope>NUCLEOTIDE SEQUENCE [LARGE SCALE GENOMIC DNA]</scope>
    <source>
        <strain evidence="1">Daus_M_001</strain>
        <tissue evidence="1">Leg muscle</tissue>
    </source>
</reference>
<comment type="caution">
    <text evidence="1">The sequence shown here is derived from an EMBL/GenBank/DDBJ whole genome shotgun (WGS) entry which is preliminary data.</text>
</comment>
<evidence type="ECO:0000313" key="1">
    <source>
        <dbReference type="EMBL" id="KAJ8878399.1"/>
    </source>
</evidence>
<protein>
    <recommendedName>
        <fullName evidence="3">Endonuclease/exonuclease/phosphatase domain-containing protein</fullName>
    </recommendedName>
</protein>
<name>A0ABQ9H264_9NEOP</name>
<keyword evidence="2" id="KW-1185">Reference proteome</keyword>
<dbReference type="InterPro" id="IPR036691">
    <property type="entry name" value="Endo/exonu/phosph_ase_sf"/>
</dbReference>